<accession>A4G1F6</accession>
<organism evidence="2 3">
    <name type="scientific">Herminiimonas arsenicoxydans</name>
    <dbReference type="NCBI Taxonomy" id="204773"/>
    <lineage>
        <taxon>Bacteria</taxon>
        <taxon>Pseudomonadati</taxon>
        <taxon>Pseudomonadota</taxon>
        <taxon>Betaproteobacteria</taxon>
        <taxon>Burkholderiales</taxon>
        <taxon>Oxalobacteraceae</taxon>
        <taxon>Herminiimonas</taxon>
    </lineage>
</organism>
<dbReference type="GO" id="GO:0016747">
    <property type="term" value="F:acyltransferase activity, transferring groups other than amino-acyl groups"/>
    <property type="evidence" value="ECO:0007669"/>
    <property type="project" value="InterPro"/>
</dbReference>
<proteinExistence type="predicted"/>
<reference evidence="2 3" key="1">
    <citation type="journal article" date="2007" name="PLoS Genet.">
        <title>A tale of two oxidation states: bacterial colonization of arsenic-rich environments.</title>
        <authorList>
            <person name="Muller D."/>
            <person name="Medigue C."/>
            <person name="Koechler S."/>
            <person name="Barbe V."/>
            <person name="Barakat M."/>
            <person name="Talla E."/>
            <person name="Bonnefoy V."/>
            <person name="Krin E."/>
            <person name="Arsene-Ploetze F."/>
            <person name="Carapito C."/>
            <person name="Chandler M."/>
            <person name="Cournoyer B."/>
            <person name="Cruveiller S."/>
            <person name="Dossat C."/>
            <person name="Duval S."/>
            <person name="Heymann M."/>
            <person name="Leize E."/>
            <person name="Lieutaud A."/>
            <person name="Lievremont D."/>
            <person name="Makita Y."/>
            <person name="Mangenot S."/>
            <person name="Nitschke W."/>
            <person name="Ortet P."/>
            <person name="Perdrial N."/>
            <person name="Schoepp B."/>
            <person name="Siguier N."/>
            <person name="Simeonova D.D."/>
            <person name="Rouy Z."/>
            <person name="Segurens B."/>
            <person name="Turlin E."/>
            <person name="Vallenet D."/>
            <person name="Van Dorsselaer A."/>
            <person name="Weiss S."/>
            <person name="Weissenbach J."/>
            <person name="Lett M.C."/>
            <person name="Danchin A."/>
            <person name="Bertin P.N."/>
        </authorList>
    </citation>
    <scope>NUCLEOTIDE SEQUENCE [LARGE SCALE GENOMIC DNA]</scope>
    <source>
        <strain evidence="3">ULPAs1</strain>
    </source>
</reference>
<dbReference type="STRING" id="204773.HEAR0107"/>
<evidence type="ECO:0000313" key="2">
    <source>
        <dbReference type="EMBL" id="CAL60343.1"/>
    </source>
</evidence>
<dbReference type="HOGENOM" id="CLU_114487_0_0_4"/>
<dbReference type="InterPro" id="IPR016181">
    <property type="entry name" value="Acyl_CoA_acyltransferase"/>
</dbReference>
<dbReference type="Pfam" id="PF13302">
    <property type="entry name" value="Acetyltransf_3"/>
    <property type="match status" value="1"/>
</dbReference>
<dbReference type="Gene3D" id="3.40.630.30">
    <property type="match status" value="1"/>
</dbReference>
<dbReference type="SUPFAM" id="SSF55729">
    <property type="entry name" value="Acyl-CoA N-acyltransferases (Nat)"/>
    <property type="match status" value="1"/>
</dbReference>
<gene>
    <name evidence="2" type="ordered locus">HEAR0107</name>
</gene>
<evidence type="ECO:0000259" key="1">
    <source>
        <dbReference type="PROSITE" id="PS51186"/>
    </source>
</evidence>
<dbReference type="EMBL" id="CU207211">
    <property type="protein sequence ID" value="CAL60343.1"/>
    <property type="molecule type" value="Genomic_DNA"/>
</dbReference>
<name>A4G1F6_HERAR</name>
<dbReference type="AlphaFoldDB" id="A4G1F6"/>
<keyword evidence="3" id="KW-1185">Reference proteome</keyword>
<dbReference type="CDD" id="cd04301">
    <property type="entry name" value="NAT_SF"/>
    <property type="match status" value="1"/>
</dbReference>
<dbReference type="eggNOG" id="COG1670">
    <property type="taxonomic scope" value="Bacteria"/>
</dbReference>
<dbReference type="PROSITE" id="PS51186">
    <property type="entry name" value="GNAT"/>
    <property type="match status" value="1"/>
</dbReference>
<sequence length="208" mass="23408">MDVKCEAQTFVCDDAINLFKWFNYFSRFIHKIRSRQFFLRDAYKKGAFLMSTIALIQINQQGRPLGEVGKLDDIARQVCAATTLLYAGAGFAPPWIGYLAQHGGKVVGACAFKAPPLDGKVEIGYFTFPDWEGRGMGTSMVRALLEIVQAEQTPLTVVAQTANEENASNTILRKFGFTLARVTEDMEDGEVWEWHWNKDSQVIEQKDV</sequence>
<protein>
    <submittedName>
        <fullName evidence="2">Acetyltransferase</fullName>
    </submittedName>
</protein>
<dbReference type="InterPro" id="IPR000182">
    <property type="entry name" value="GNAT_dom"/>
</dbReference>
<dbReference type="KEGG" id="har:HEAR0107"/>
<dbReference type="OrthoDB" id="9801656at2"/>
<feature type="domain" description="N-acetyltransferase" evidence="1">
    <location>
        <begin position="60"/>
        <end position="198"/>
    </location>
</feature>
<evidence type="ECO:0000313" key="3">
    <source>
        <dbReference type="Proteomes" id="UP000006697"/>
    </source>
</evidence>
<dbReference type="Proteomes" id="UP000006697">
    <property type="component" value="Chromosome"/>
</dbReference>